<dbReference type="EMBL" id="JXXN02000008">
    <property type="protein sequence ID" value="THD29099.1"/>
    <property type="molecule type" value="Genomic_DNA"/>
</dbReference>
<dbReference type="AlphaFoldDB" id="A0A4E0RJ88"/>
<reference evidence="3" key="1">
    <citation type="submission" date="2019-03" db="EMBL/GenBank/DDBJ databases">
        <title>Improved annotation for the trematode Fasciola hepatica.</title>
        <authorList>
            <person name="Choi Y.-J."/>
            <person name="Martin J."/>
            <person name="Mitreva M."/>
        </authorList>
    </citation>
    <scope>NUCLEOTIDE SEQUENCE [LARGE SCALE GENOMIC DNA]</scope>
</reference>
<keyword evidence="4" id="KW-1185">Reference proteome</keyword>
<keyword evidence="2" id="KW-0472">Membrane</keyword>
<evidence type="ECO:0000313" key="4">
    <source>
        <dbReference type="Proteomes" id="UP000230066"/>
    </source>
</evidence>
<feature type="region of interest" description="Disordered" evidence="1">
    <location>
        <begin position="364"/>
        <end position="396"/>
    </location>
</feature>
<evidence type="ECO:0000256" key="1">
    <source>
        <dbReference type="SAM" id="MobiDB-lite"/>
    </source>
</evidence>
<accession>A0A4E0RJ88</accession>
<keyword evidence="2" id="KW-1133">Transmembrane helix</keyword>
<feature type="compositionally biased region" description="Basic residues" evidence="1">
    <location>
        <begin position="376"/>
        <end position="388"/>
    </location>
</feature>
<feature type="transmembrane region" description="Helical" evidence="2">
    <location>
        <begin position="60"/>
        <end position="78"/>
    </location>
</feature>
<name>A0A4E0RJ88_FASHE</name>
<evidence type="ECO:0000313" key="3">
    <source>
        <dbReference type="EMBL" id="THD29099.1"/>
    </source>
</evidence>
<proteinExistence type="predicted"/>
<dbReference type="Proteomes" id="UP000230066">
    <property type="component" value="Unassembled WGS sequence"/>
</dbReference>
<organism evidence="3 4">
    <name type="scientific">Fasciola hepatica</name>
    <name type="common">Liver fluke</name>
    <dbReference type="NCBI Taxonomy" id="6192"/>
    <lineage>
        <taxon>Eukaryota</taxon>
        <taxon>Metazoa</taxon>
        <taxon>Spiralia</taxon>
        <taxon>Lophotrochozoa</taxon>
        <taxon>Platyhelminthes</taxon>
        <taxon>Trematoda</taxon>
        <taxon>Digenea</taxon>
        <taxon>Plagiorchiida</taxon>
        <taxon>Echinostomata</taxon>
        <taxon>Echinostomatoidea</taxon>
        <taxon>Fasciolidae</taxon>
        <taxon>Fasciola</taxon>
    </lineage>
</organism>
<keyword evidence="2" id="KW-0812">Transmembrane</keyword>
<sequence>MSTFYSHDELVIDPRYKNSMHYATYFDYDLLGRPVIWYWRVLQNPVLYVRRFLVESRWHIMALIISMIILVFLVLYLYDCVKSLVHFVVNFIHAKWKLNAERSEFEKHKKFLAREDPDKYAVIYCQAAASRHGVCPIFDPVPKDLPDYEAVRFVFQEPWLIDKTHRVLQKTPSTEFWGELVDGELEDAIQLATAEKRLRKRKPLPLAARIAAQQLLAKGEGPVLPKRPSLSPEMKLILGWEQLYKERVQESVEESYRWWVEQDKVLPVESQEVTRKLKPILTKVAEEKKKKSPDGISPELFREMQETARSAFRQSVPLVRVSKTDHRRSVTAGPNVLTGMRAEETEQMTHLQTGVDESQFVREIRDQEPQTAHARSSQRRSKTLRKSARSAPSGPQ</sequence>
<comment type="caution">
    <text evidence="3">The sequence shown here is derived from an EMBL/GenBank/DDBJ whole genome shotgun (WGS) entry which is preliminary data.</text>
</comment>
<gene>
    <name evidence="3" type="ORF">D915_000046</name>
</gene>
<protein>
    <submittedName>
        <fullName evidence="3">Uncharacterized protein</fullName>
    </submittedName>
</protein>
<evidence type="ECO:0000256" key="2">
    <source>
        <dbReference type="SAM" id="Phobius"/>
    </source>
</evidence>